<feature type="short sequence motif" description="Histidine triad motif" evidence="4">
    <location>
        <begin position="117"/>
        <end position="121"/>
    </location>
</feature>
<keyword evidence="1" id="KW-0547">Nucleotide-binding</keyword>
<dbReference type="GO" id="GO:0000166">
    <property type="term" value="F:nucleotide binding"/>
    <property type="evidence" value="ECO:0007669"/>
    <property type="project" value="UniProtKB-KW"/>
</dbReference>
<evidence type="ECO:0000313" key="6">
    <source>
        <dbReference type="EMBL" id="SCM70197.1"/>
    </source>
</evidence>
<feature type="domain" description="HIT" evidence="5">
    <location>
        <begin position="22"/>
        <end position="132"/>
    </location>
</feature>
<feature type="binding site" evidence="3">
    <location>
        <position position="49"/>
    </location>
    <ligand>
        <name>substrate</name>
    </ligand>
</feature>
<dbReference type="RefSeq" id="WP_179979184.1">
    <property type="nucleotide sequence ID" value="NZ_LT608333.1"/>
</dbReference>
<dbReference type="InterPro" id="IPR011146">
    <property type="entry name" value="HIT-like"/>
</dbReference>
<dbReference type="SUPFAM" id="SSF54197">
    <property type="entry name" value="HIT-like"/>
    <property type="match status" value="1"/>
</dbReference>
<evidence type="ECO:0000256" key="1">
    <source>
        <dbReference type="ARBA" id="ARBA00022741"/>
    </source>
</evidence>
<dbReference type="EMBL" id="FMJC01000001">
    <property type="protein sequence ID" value="SCM70197.1"/>
    <property type="molecule type" value="Genomic_DNA"/>
</dbReference>
<evidence type="ECO:0000256" key="4">
    <source>
        <dbReference type="PROSITE-ProRule" id="PRU00464"/>
    </source>
</evidence>
<dbReference type="PROSITE" id="PS51084">
    <property type="entry name" value="HIT_2"/>
    <property type="match status" value="1"/>
</dbReference>
<dbReference type="AlphaFoldDB" id="A0A212KY56"/>
<dbReference type="PANTHER" id="PTHR42997">
    <property type="entry name" value="HIT FAMILY HYDROLASE"/>
    <property type="match status" value="1"/>
</dbReference>
<dbReference type="InterPro" id="IPR052908">
    <property type="entry name" value="AP-4-A_phosphorylase"/>
</dbReference>
<feature type="binding site" evidence="3">
    <location>
        <position position="121"/>
    </location>
    <ligand>
        <name>substrate</name>
    </ligand>
</feature>
<evidence type="ECO:0000256" key="3">
    <source>
        <dbReference type="PIRSR" id="PIRSR639383-2"/>
    </source>
</evidence>
<dbReference type="Pfam" id="PF01230">
    <property type="entry name" value="HIT"/>
    <property type="match status" value="1"/>
</dbReference>
<gene>
    <name evidence="6" type="ORF">KL86DES1_10249</name>
</gene>
<dbReference type="Gene3D" id="3.30.428.10">
    <property type="entry name" value="HIT-like"/>
    <property type="match status" value="1"/>
</dbReference>
<feature type="active site" description="Tele-AMP-histidine intermediate" evidence="2">
    <location>
        <position position="119"/>
    </location>
</feature>
<dbReference type="PANTHER" id="PTHR42997:SF1">
    <property type="entry name" value="AP-4-A PHOSPHORYLASE"/>
    <property type="match status" value="1"/>
</dbReference>
<evidence type="ECO:0000259" key="5">
    <source>
        <dbReference type="PROSITE" id="PS51084"/>
    </source>
</evidence>
<protein>
    <submittedName>
        <fullName evidence="6">Histidine triad (HIT) protein</fullName>
    </submittedName>
</protein>
<accession>A0A212KY56</accession>
<organism evidence="6">
    <name type="scientific">uncultured Desulfovibrio sp</name>
    <dbReference type="NCBI Taxonomy" id="167968"/>
    <lineage>
        <taxon>Bacteria</taxon>
        <taxon>Pseudomonadati</taxon>
        <taxon>Thermodesulfobacteriota</taxon>
        <taxon>Desulfovibrionia</taxon>
        <taxon>Desulfovibrionales</taxon>
        <taxon>Desulfovibrionaceae</taxon>
        <taxon>Desulfovibrio</taxon>
        <taxon>environmental samples</taxon>
    </lineage>
</organism>
<dbReference type="InterPro" id="IPR036265">
    <property type="entry name" value="HIT-like_sf"/>
</dbReference>
<dbReference type="CDD" id="cd01275">
    <property type="entry name" value="FHIT"/>
    <property type="match status" value="1"/>
</dbReference>
<evidence type="ECO:0000256" key="2">
    <source>
        <dbReference type="PIRSR" id="PIRSR639383-1"/>
    </source>
</evidence>
<dbReference type="InterPro" id="IPR039383">
    <property type="entry name" value="FHIT"/>
</dbReference>
<name>A0A212KY56_9BACT</name>
<reference evidence="6" key="1">
    <citation type="submission" date="2016-08" db="EMBL/GenBank/DDBJ databases">
        <authorList>
            <person name="Seilhamer J.J."/>
        </authorList>
    </citation>
    <scope>NUCLEOTIDE SEQUENCE</scope>
    <source>
        <strain evidence="6">86-1</strain>
    </source>
</reference>
<proteinExistence type="predicted"/>
<dbReference type="GO" id="GO:0003824">
    <property type="term" value="F:catalytic activity"/>
    <property type="evidence" value="ECO:0007669"/>
    <property type="project" value="InterPro"/>
</dbReference>
<sequence length="177" mass="19993">MKQLWAPWRIEYILGPKPDSCVFCLSADGLDDEERLVLYRGRHAFVIMNKFPYNNGHIMVCPYRHVMNLTDLTTEEAHEVMDLLQVCAAILKKRFNCEGINVGLNLGEAAGAGIREHLHFHLVPRWTGDSSFMAVFNEVRTMPEHLSRSYAALKPYFTKDAMAGEPCSAGSLPHQEG</sequence>